<gene>
    <name evidence="1" type="ORF">SPELUC_LOCUS93</name>
</gene>
<accession>A0ACA9JWL0</accession>
<sequence length="93" mass="10639">MHGVYVDASQQDPTQVPVGEPGVVNVQDVTLQSCELYPATAHETLQPRLPEHPEVIECTKLNKNDRITEKKIRKINRLSIDIKNYPFFLKKVK</sequence>
<reference evidence="1" key="1">
    <citation type="submission" date="2021-06" db="EMBL/GenBank/DDBJ databases">
        <authorList>
            <person name="Kallberg Y."/>
            <person name="Tangrot J."/>
            <person name="Rosling A."/>
        </authorList>
    </citation>
    <scope>NUCLEOTIDE SEQUENCE</scope>
    <source>
        <strain evidence="1">28 12/20/2015</strain>
    </source>
</reference>
<evidence type="ECO:0000313" key="1">
    <source>
        <dbReference type="EMBL" id="CAG8439904.1"/>
    </source>
</evidence>
<protein>
    <submittedName>
        <fullName evidence="1">8600_t:CDS:1</fullName>
    </submittedName>
</protein>
<dbReference type="EMBL" id="CAJVPW010000025">
    <property type="protein sequence ID" value="CAG8439904.1"/>
    <property type="molecule type" value="Genomic_DNA"/>
</dbReference>
<keyword evidence="2" id="KW-1185">Reference proteome</keyword>
<name>A0ACA9JWL0_9GLOM</name>
<proteinExistence type="predicted"/>
<evidence type="ECO:0000313" key="2">
    <source>
        <dbReference type="Proteomes" id="UP000789366"/>
    </source>
</evidence>
<comment type="caution">
    <text evidence="1">The sequence shown here is derived from an EMBL/GenBank/DDBJ whole genome shotgun (WGS) entry which is preliminary data.</text>
</comment>
<organism evidence="1 2">
    <name type="scientific">Cetraspora pellucida</name>
    <dbReference type="NCBI Taxonomy" id="1433469"/>
    <lineage>
        <taxon>Eukaryota</taxon>
        <taxon>Fungi</taxon>
        <taxon>Fungi incertae sedis</taxon>
        <taxon>Mucoromycota</taxon>
        <taxon>Glomeromycotina</taxon>
        <taxon>Glomeromycetes</taxon>
        <taxon>Diversisporales</taxon>
        <taxon>Gigasporaceae</taxon>
        <taxon>Cetraspora</taxon>
    </lineage>
</organism>
<dbReference type="Proteomes" id="UP000789366">
    <property type="component" value="Unassembled WGS sequence"/>
</dbReference>